<dbReference type="InterPro" id="IPR017871">
    <property type="entry name" value="ABC_transporter-like_CS"/>
</dbReference>
<feature type="domain" description="ABC transporter" evidence="9">
    <location>
        <begin position="184"/>
        <end position="420"/>
    </location>
</feature>
<dbReference type="PROSITE" id="PS50893">
    <property type="entry name" value="ABC_TRANSPORTER_2"/>
    <property type="match status" value="2"/>
</dbReference>
<dbReference type="GO" id="GO:0005506">
    <property type="term" value="F:iron ion binding"/>
    <property type="evidence" value="ECO:0007669"/>
    <property type="project" value="InterPro"/>
</dbReference>
<evidence type="ECO:0000256" key="5">
    <source>
        <dbReference type="ARBA" id="ARBA00022840"/>
    </source>
</evidence>
<feature type="transmembrane region" description="Helical" evidence="8">
    <location>
        <begin position="1180"/>
        <end position="1207"/>
    </location>
</feature>
<dbReference type="InterPro" id="IPR043926">
    <property type="entry name" value="ABCG_dom"/>
</dbReference>
<dbReference type="VEuPathDB" id="FungiDB:ASPFODRAFT_34060"/>
<dbReference type="GO" id="GO:0008610">
    <property type="term" value="P:lipid biosynthetic process"/>
    <property type="evidence" value="ECO:0007669"/>
    <property type="project" value="InterPro"/>
</dbReference>
<dbReference type="GO" id="GO:0016491">
    <property type="term" value="F:oxidoreductase activity"/>
    <property type="evidence" value="ECO:0007669"/>
    <property type="project" value="InterPro"/>
</dbReference>
<dbReference type="Gene3D" id="3.40.50.300">
    <property type="entry name" value="P-loop containing nucleotide triphosphate hydrolases"/>
    <property type="match status" value="2"/>
</dbReference>
<dbReference type="Pfam" id="PF00005">
    <property type="entry name" value="ABC_tran"/>
    <property type="match status" value="2"/>
</dbReference>
<dbReference type="Pfam" id="PF01061">
    <property type="entry name" value="ABC2_membrane"/>
    <property type="match status" value="2"/>
</dbReference>
<feature type="transmembrane region" description="Helical" evidence="8">
    <location>
        <begin position="1247"/>
        <end position="1268"/>
    </location>
</feature>
<dbReference type="OrthoDB" id="66620at2759"/>
<sequence>MHKKHHRFIIPTPFSAYAFDPLEAWVMSLPIYAYSFLWPMSREIQLLVFGCANVWSFLIHDNRQQFHTVHHKNVQRNFGQYLDVWDRIAGTYADPGWYLRVRFNFMQGASWKGDSETNGSKAPEEMRTLRLCDWNDRYIGFMATSDRAVLERPHYTPVNIQAHEVSVQAESPILQRITQSLHHLRGKNISSNNTHTVLHSVTAHIPGGKLTAILGGSGSGKTTLLNALSGRFQNQNQTVSGEITYNGYNDLSRFRTAYVIQEDVLPATLTVRETLQYAADLRSNWKSGRQRDQAVDELIRRLGLETCTDTRIGHGSGHDCSGGERRRVSIAIQLLIGASVLFCDEPTTGLDATTAWQVIQTLKNLAASGMTVIISIHAPTSSVWDMFDHIILLVSGHVLYDGPKEAVPDYLDRSGFRLPAFVNPAEFIIDKITINTWIQNTPELPFHRLVPFQGSSANVLDTVALPAQLPESPAPSSTKPGFWTKWKVMTKRTMVLPSLDGYFDTWMDPLREFAPDKEASGMLRGFMDVKAFDHERSEKLVGPALFTFSRRAVKLILEDLSLPTLFTAIYYPMVGYRDSTSQVLLFWLIMFLTHNTAVGFASVSVATTRNFYGAIFIGNMYFTLQTAASGYFLQANQMPVYVQWLKWLTTTFYTFSALCTLEFVGYNGSSPGYLYDCPSHDAHDPQCEEYMGAFVMDSLGLPIGGICKQILILCVFAVVYQVSAILLFNLKSARRPWYVAVAENGESEACLYEKTPARYPTQLWDSHIQLNNLELYRTSSSSWVRPGLKSARVVGPVSSVFRPGRLNVLMGPSGSGKTTLLSALAGRLVTTLRPSWKSGGFITLNGSPINSQQLRGLVSYVPQDDYNLLSNLTVRETLYFATELRFSRSVPSNERKVRVEDTIRRFGLESCANTIVGSTFNKTISGGEKRRLSIACETVAEPKVLVLDEPTSGLDSRTALSVLEVLHQLSSDGCTVILSIHQPSSTMWAMLSTCLLLSPDGRPLYAAEADQMLSYFDRLEHTCPHTASPPDFFMDIAAGSSAQEIERLVDKWTQSQFSAVITASETPTLFHSDLSRPQSKCCRFIPTTRVLLHRAYLSMLRNPLSIFVRLVQCPGMGLIWIIFVAPLHKDYNSIQTRMGLMIQYGPVAFIGMLQNIATFPAERDLFEHESSMNLYGATAFLAQYTAIELPFEIIAAGIFSLLFAYAAQLGPTATQFGVCFLSAVCALNTGESLSMLACLAFGRNLSLAVNCTSALLSIFTMLGGTMSLNPPRVLQWFNHISPIKYATDNLAYYCLSGLELQCTDSQRRADGSCPLQTGEQALELYGLNTDRPDIGLVAGVVLMVGYRLLVWAVLMLQVRCRNGFGFRRWVKVRERRES</sequence>
<evidence type="ECO:0000256" key="2">
    <source>
        <dbReference type="ARBA" id="ARBA00022448"/>
    </source>
</evidence>
<evidence type="ECO:0000256" key="1">
    <source>
        <dbReference type="ARBA" id="ARBA00004141"/>
    </source>
</evidence>
<dbReference type="InterPro" id="IPR013525">
    <property type="entry name" value="ABC2_TM"/>
</dbReference>
<dbReference type="PROSITE" id="PS00211">
    <property type="entry name" value="ABC_TRANSPORTER_1"/>
    <property type="match status" value="2"/>
</dbReference>
<reference evidence="11" key="1">
    <citation type="journal article" date="2017" name="Genome Biol.">
        <title>Comparative genomics reveals high biological diversity and specific adaptations in the industrially and medically important fungal genus Aspergillus.</title>
        <authorList>
            <person name="de Vries R.P."/>
            <person name="Riley R."/>
            <person name="Wiebenga A."/>
            <person name="Aguilar-Osorio G."/>
            <person name="Amillis S."/>
            <person name="Uchima C.A."/>
            <person name="Anderluh G."/>
            <person name="Asadollahi M."/>
            <person name="Askin M."/>
            <person name="Barry K."/>
            <person name="Battaglia E."/>
            <person name="Bayram O."/>
            <person name="Benocci T."/>
            <person name="Braus-Stromeyer S.A."/>
            <person name="Caldana C."/>
            <person name="Canovas D."/>
            <person name="Cerqueira G.C."/>
            <person name="Chen F."/>
            <person name="Chen W."/>
            <person name="Choi C."/>
            <person name="Clum A."/>
            <person name="Dos Santos R.A."/>
            <person name="Damasio A.R."/>
            <person name="Diallinas G."/>
            <person name="Emri T."/>
            <person name="Fekete E."/>
            <person name="Flipphi M."/>
            <person name="Freyberg S."/>
            <person name="Gallo A."/>
            <person name="Gournas C."/>
            <person name="Habgood R."/>
            <person name="Hainaut M."/>
            <person name="Harispe M.L."/>
            <person name="Henrissat B."/>
            <person name="Hilden K.S."/>
            <person name="Hope R."/>
            <person name="Hossain A."/>
            <person name="Karabika E."/>
            <person name="Karaffa L."/>
            <person name="Karanyi Z."/>
            <person name="Krasevec N."/>
            <person name="Kuo A."/>
            <person name="Kusch H."/>
            <person name="LaButti K."/>
            <person name="Lagendijk E.L."/>
            <person name="Lapidus A."/>
            <person name="Levasseur A."/>
            <person name="Lindquist E."/>
            <person name="Lipzen A."/>
            <person name="Logrieco A.F."/>
            <person name="MacCabe A."/>
            <person name="Maekelae M.R."/>
            <person name="Malavazi I."/>
            <person name="Melin P."/>
            <person name="Meyer V."/>
            <person name="Mielnichuk N."/>
            <person name="Miskei M."/>
            <person name="Molnar A.P."/>
            <person name="Mule G."/>
            <person name="Ngan C.Y."/>
            <person name="Orejas M."/>
            <person name="Orosz E."/>
            <person name="Ouedraogo J.P."/>
            <person name="Overkamp K.M."/>
            <person name="Park H.-S."/>
            <person name="Perrone G."/>
            <person name="Piumi F."/>
            <person name="Punt P.J."/>
            <person name="Ram A.F."/>
            <person name="Ramon A."/>
            <person name="Rauscher S."/>
            <person name="Record E."/>
            <person name="Riano-Pachon D.M."/>
            <person name="Robert V."/>
            <person name="Roehrig J."/>
            <person name="Ruller R."/>
            <person name="Salamov A."/>
            <person name="Salih N.S."/>
            <person name="Samson R.A."/>
            <person name="Sandor E."/>
            <person name="Sanguinetti M."/>
            <person name="Schuetze T."/>
            <person name="Sepcic K."/>
            <person name="Shelest E."/>
            <person name="Sherlock G."/>
            <person name="Sophianopoulou V."/>
            <person name="Squina F.M."/>
            <person name="Sun H."/>
            <person name="Susca A."/>
            <person name="Todd R.B."/>
            <person name="Tsang A."/>
            <person name="Unkles S.E."/>
            <person name="van de Wiele N."/>
            <person name="van Rossen-Uffink D."/>
            <person name="Oliveira J.V."/>
            <person name="Vesth T.C."/>
            <person name="Visser J."/>
            <person name="Yu J.-H."/>
            <person name="Zhou M."/>
            <person name="Andersen M.R."/>
            <person name="Archer D.B."/>
            <person name="Baker S.E."/>
            <person name="Benoit I."/>
            <person name="Brakhage A.A."/>
            <person name="Braus G.H."/>
            <person name="Fischer R."/>
            <person name="Frisvad J.C."/>
            <person name="Goldman G.H."/>
            <person name="Houbraken J."/>
            <person name="Oakley B."/>
            <person name="Pocsi I."/>
            <person name="Scazzocchio C."/>
            <person name="Seiboth B."/>
            <person name="vanKuyk P.A."/>
            <person name="Wortman J."/>
            <person name="Dyer P.S."/>
            <person name="Grigoriev I.V."/>
        </authorList>
    </citation>
    <scope>NUCLEOTIDE SEQUENCE [LARGE SCALE GENOMIC DNA]</scope>
    <source>
        <strain evidence="11">CBS 106.47</strain>
    </source>
</reference>
<evidence type="ECO:0000259" key="9">
    <source>
        <dbReference type="PROSITE" id="PS50893"/>
    </source>
</evidence>
<protein>
    <recommendedName>
        <fullName evidence="9">ABC transporter domain-containing protein</fullName>
    </recommendedName>
</protein>
<keyword evidence="2" id="KW-0813">Transport</keyword>
<evidence type="ECO:0000256" key="6">
    <source>
        <dbReference type="ARBA" id="ARBA00022989"/>
    </source>
</evidence>
<evidence type="ECO:0000256" key="4">
    <source>
        <dbReference type="ARBA" id="ARBA00022741"/>
    </source>
</evidence>
<feature type="transmembrane region" description="Helical" evidence="8">
    <location>
        <begin position="645"/>
        <end position="666"/>
    </location>
</feature>
<dbReference type="PANTHER" id="PTHR48041">
    <property type="entry name" value="ABC TRANSPORTER G FAMILY MEMBER 28"/>
    <property type="match status" value="1"/>
</dbReference>
<dbReference type="GO" id="GO:0140359">
    <property type="term" value="F:ABC-type transporter activity"/>
    <property type="evidence" value="ECO:0007669"/>
    <property type="project" value="InterPro"/>
</dbReference>
<dbReference type="InterPro" id="IPR003593">
    <property type="entry name" value="AAA+_ATPase"/>
</dbReference>
<dbReference type="SUPFAM" id="SSF52540">
    <property type="entry name" value="P-loop containing nucleoside triphosphate hydrolases"/>
    <property type="match status" value="2"/>
</dbReference>
<feature type="domain" description="ABC transporter" evidence="9">
    <location>
        <begin position="768"/>
        <end position="1025"/>
    </location>
</feature>
<keyword evidence="7 8" id="KW-0472">Membrane</keyword>
<feature type="transmembrane region" description="Helical" evidence="8">
    <location>
        <begin position="1334"/>
        <end position="1358"/>
    </location>
</feature>
<feature type="transmembrane region" description="Helical" evidence="8">
    <location>
        <begin position="611"/>
        <end position="633"/>
    </location>
</feature>
<evidence type="ECO:0000313" key="10">
    <source>
        <dbReference type="EMBL" id="OJZ85107.1"/>
    </source>
</evidence>
<dbReference type="InterPro" id="IPR006694">
    <property type="entry name" value="Fatty_acid_hydroxylase"/>
</dbReference>
<keyword evidence="4" id="KW-0547">Nucleotide-binding</keyword>
<evidence type="ECO:0000256" key="8">
    <source>
        <dbReference type="SAM" id="Phobius"/>
    </source>
</evidence>
<feature type="transmembrane region" description="Helical" evidence="8">
    <location>
        <begin position="583"/>
        <end position="605"/>
    </location>
</feature>
<dbReference type="Proteomes" id="UP000184063">
    <property type="component" value="Unassembled WGS sequence"/>
</dbReference>
<keyword evidence="3 8" id="KW-0812">Transmembrane</keyword>
<feature type="transmembrane region" description="Helical" evidence="8">
    <location>
        <begin position="1106"/>
        <end position="1128"/>
    </location>
</feature>
<evidence type="ECO:0000256" key="7">
    <source>
        <dbReference type="ARBA" id="ARBA00023136"/>
    </source>
</evidence>
<feature type="transmembrane region" description="Helical" evidence="8">
    <location>
        <begin position="1140"/>
        <end position="1159"/>
    </location>
</feature>
<dbReference type="Pfam" id="PF19055">
    <property type="entry name" value="ABC2_membrane_7"/>
    <property type="match status" value="2"/>
</dbReference>
<organism evidence="10 11">
    <name type="scientific">Aspergillus luchuensis (strain CBS 106.47)</name>
    <dbReference type="NCBI Taxonomy" id="1137211"/>
    <lineage>
        <taxon>Eukaryota</taxon>
        <taxon>Fungi</taxon>
        <taxon>Dikarya</taxon>
        <taxon>Ascomycota</taxon>
        <taxon>Pezizomycotina</taxon>
        <taxon>Eurotiomycetes</taxon>
        <taxon>Eurotiomycetidae</taxon>
        <taxon>Eurotiales</taxon>
        <taxon>Aspergillaceae</taxon>
        <taxon>Aspergillus</taxon>
        <taxon>Aspergillus subgen. Circumdati</taxon>
    </lineage>
</organism>
<name>A0A1M3TED9_ASPLC</name>
<gene>
    <name evidence="10" type="ORF">ASPFODRAFT_34060</name>
</gene>
<evidence type="ECO:0000313" key="11">
    <source>
        <dbReference type="Proteomes" id="UP000184063"/>
    </source>
</evidence>
<dbReference type="SMART" id="SM00382">
    <property type="entry name" value="AAA"/>
    <property type="match status" value="2"/>
</dbReference>
<dbReference type="InterPro" id="IPR050352">
    <property type="entry name" value="ABCG_transporters"/>
</dbReference>
<dbReference type="Pfam" id="PF04116">
    <property type="entry name" value="FA_hydroxylase"/>
    <property type="match status" value="1"/>
</dbReference>
<dbReference type="InterPro" id="IPR027417">
    <property type="entry name" value="P-loop_NTPase"/>
</dbReference>
<accession>A0A1M3TED9</accession>
<dbReference type="GO" id="GO:0016020">
    <property type="term" value="C:membrane"/>
    <property type="evidence" value="ECO:0007669"/>
    <property type="project" value="UniProtKB-SubCell"/>
</dbReference>
<comment type="subcellular location">
    <subcellularLocation>
        <location evidence="1">Membrane</location>
        <topology evidence="1">Multi-pass membrane protein</topology>
    </subcellularLocation>
</comment>
<keyword evidence="5" id="KW-0067">ATP-binding</keyword>
<dbReference type="InterPro" id="IPR003439">
    <property type="entry name" value="ABC_transporter-like_ATP-bd"/>
</dbReference>
<dbReference type="PANTHER" id="PTHR48041:SF119">
    <property type="entry name" value="ROA1P"/>
    <property type="match status" value="1"/>
</dbReference>
<dbReference type="GO" id="GO:0005524">
    <property type="term" value="F:ATP binding"/>
    <property type="evidence" value="ECO:0007669"/>
    <property type="project" value="UniProtKB-KW"/>
</dbReference>
<dbReference type="GO" id="GO:0016887">
    <property type="term" value="F:ATP hydrolysis activity"/>
    <property type="evidence" value="ECO:0007669"/>
    <property type="project" value="InterPro"/>
</dbReference>
<evidence type="ECO:0000256" key="3">
    <source>
        <dbReference type="ARBA" id="ARBA00022692"/>
    </source>
</evidence>
<proteinExistence type="predicted"/>
<dbReference type="EMBL" id="KV878243">
    <property type="protein sequence ID" value="OJZ85107.1"/>
    <property type="molecule type" value="Genomic_DNA"/>
</dbReference>
<keyword evidence="6 8" id="KW-1133">Transmembrane helix</keyword>